<dbReference type="PANTHER" id="PTHR33802">
    <property type="entry name" value="SI:CH211-161H7.5-RELATED"/>
    <property type="match status" value="1"/>
</dbReference>
<feature type="transmembrane region" description="Helical" evidence="1">
    <location>
        <begin position="202"/>
        <end position="220"/>
    </location>
</feature>
<feature type="transmembrane region" description="Helical" evidence="1">
    <location>
        <begin position="46"/>
        <end position="69"/>
    </location>
</feature>
<proteinExistence type="predicted"/>
<accession>A0A812RRE3</accession>
<evidence type="ECO:0000256" key="1">
    <source>
        <dbReference type="SAM" id="Phobius"/>
    </source>
</evidence>
<dbReference type="PANTHER" id="PTHR33802:SF1">
    <property type="entry name" value="XK-RELATED PROTEIN"/>
    <property type="match status" value="1"/>
</dbReference>
<feature type="transmembrane region" description="Helical" evidence="1">
    <location>
        <begin position="81"/>
        <end position="101"/>
    </location>
</feature>
<reference evidence="2" key="1">
    <citation type="submission" date="2021-02" db="EMBL/GenBank/DDBJ databases">
        <authorList>
            <person name="Dougan E. K."/>
            <person name="Rhodes N."/>
            <person name="Thang M."/>
            <person name="Chan C."/>
        </authorList>
    </citation>
    <scope>NUCLEOTIDE SEQUENCE</scope>
</reference>
<dbReference type="AlphaFoldDB" id="A0A812RRE3"/>
<comment type="caution">
    <text evidence="2">The sequence shown here is derived from an EMBL/GenBank/DDBJ whole genome shotgun (WGS) entry which is preliminary data.</text>
</comment>
<sequence length="241" mass="25688">MAAEKLGWRNWANLAAYVVNFATTYASLTGLFGATNTDLSAKYQTLVTPAGYAFSIWGPIFIWEGIFAVTQMLAKFRSSQLIFDMTPFWLSACAFQCAWTLAFAQEMITLAFVCMLGILASLLAGMARSDLQPVTTSEFWLVRAPFSLHAGWIIAASAVNLCVMADRLHAAPSTQLALAMLSFAAVVGLVSILSFAPRGDAIVGLVASWALAGGMVVETLDLGPRGRVGNDPGGCSDICLL</sequence>
<feature type="transmembrane region" description="Helical" evidence="1">
    <location>
        <begin position="108"/>
        <end position="126"/>
    </location>
</feature>
<evidence type="ECO:0000313" key="3">
    <source>
        <dbReference type="Proteomes" id="UP000604046"/>
    </source>
</evidence>
<organism evidence="2 3">
    <name type="scientific">Symbiodinium natans</name>
    <dbReference type="NCBI Taxonomy" id="878477"/>
    <lineage>
        <taxon>Eukaryota</taxon>
        <taxon>Sar</taxon>
        <taxon>Alveolata</taxon>
        <taxon>Dinophyceae</taxon>
        <taxon>Suessiales</taxon>
        <taxon>Symbiodiniaceae</taxon>
        <taxon>Symbiodinium</taxon>
    </lineage>
</organism>
<evidence type="ECO:0000313" key="2">
    <source>
        <dbReference type="EMBL" id="CAE7447640.1"/>
    </source>
</evidence>
<protein>
    <recommendedName>
        <fullName evidence="4">Tryptophan-rich sensory protein</fullName>
    </recommendedName>
</protein>
<keyword evidence="1" id="KW-1133">Transmembrane helix</keyword>
<feature type="transmembrane region" description="Helical" evidence="1">
    <location>
        <begin position="146"/>
        <end position="164"/>
    </location>
</feature>
<keyword evidence="1" id="KW-0472">Membrane</keyword>
<dbReference type="OrthoDB" id="5586934at2759"/>
<name>A0A812RRE3_9DINO</name>
<gene>
    <name evidence="2" type="ORF">SNAT2548_LOCUS24425</name>
</gene>
<keyword evidence="1" id="KW-0812">Transmembrane</keyword>
<keyword evidence="3" id="KW-1185">Reference proteome</keyword>
<evidence type="ECO:0008006" key="4">
    <source>
        <dbReference type="Google" id="ProtNLM"/>
    </source>
</evidence>
<feature type="transmembrane region" description="Helical" evidence="1">
    <location>
        <begin position="176"/>
        <end position="196"/>
    </location>
</feature>
<dbReference type="Proteomes" id="UP000604046">
    <property type="component" value="Unassembled WGS sequence"/>
</dbReference>
<feature type="transmembrane region" description="Helical" evidence="1">
    <location>
        <begin position="14"/>
        <end position="34"/>
    </location>
</feature>
<dbReference type="EMBL" id="CAJNDS010002357">
    <property type="protein sequence ID" value="CAE7447640.1"/>
    <property type="molecule type" value="Genomic_DNA"/>
</dbReference>